<evidence type="ECO:0000313" key="4">
    <source>
        <dbReference type="WBParaSite" id="HPBE_0000659501-mRNA-1"/>
    </source>
</evidence>
<keyword evidence="3" id="KW-1185">Reference proteome</keyword>
<sequence length="162" mass="17745">MCSRRPAISQPPAAPITISRFDGKSMTMVSRRMNASDEAKPRPEHGASTSNRHREALSRELGYSEGDRLGLSHALYLHELDGGSDKEISPSITHNTAQKQTSNKVQTETQEKAQQPRQTRAAPRESASPGCRFFPDDASFRSDGQTTTLLAGPGLVHRLMTT</sequence>
<dbReference type="EMBL" id="UZAH01025699">
    <property type="protein sequence ID" value="VDO68904.1"/>
    <property type="molecule type" value="Genomic_DNA"/>
</dbReference>
<organism evidence="3 4">
    <name type="scientific">Heligmosomoides polygyrus</name>
    <name type="common">Parasitic roundworm</name>
    <dbReference type="NCBI Taxonomy" id="6339"/>
    <lineage>
        <taxon>Eukaryota</taxon>
        <taxon>Metazoa</taxon>
        <taxon>Ecdysozoa</taxon>
        <taxon>Nematoda</taxon>
        <taxon>Chromadorea</taxon>
        <taxon>Rhabditida</taxon>
        <taxon>Rhabditina</taxon>
        <taxon>Rhabditomorpha</taxon>
        <taxon>Strongyloidea</taxon>
        <taxon>Heligmosomidae</taxon>
        <taxon>Heligmosomoides</taxon>
    </lineage>
</organism>
<dbReference type="AlphaFoldDB" id="A0A183FI98"/>
<accession>A0A3P7YCC5</accession>
<name>A0A183FI98_HELPZ</name>
<dbReference type="Proteomes" id="UP000050761">
    <property type="component" value="Unassembled WGS sequence"/>
</dbReference>
<feature type="compositionally biased region" description="Basic and acidic residues" evidence="1">
    <location>
        <begin position="34"/>
        <end position="45"/>
    </location>
</feature>
<dbReference type="WBParaSite" id="HPBE_0000659501-mRNA-1">
    <property type="protein sequence ID" value="HPBE_0000659501-mRNA-1"/>
    <property type="gene ID" value="HPBE_0000659501"/>
</dbReference>
<gene>
    <name evidence="2" type="ORF">HPBE_LOCUS6596</name>
</gene>
<evidence type="ECO:0000313" key="3">
    <source>
        <dbReference type="Proteomes" id="UP000050761"/>
    </source>
</evidence>
<evidence type="ECO:0000313" key="2">
    <source>
        <dbReference type="EMBL" id="VDO68904.1"/>
    </source>
</evidence>
<reference evidence="4" key="2">
    <citation type="submission" date="2019-09" db="UniProtKB">
        <authorList>
            <consortium name="WormBaseParasite"/>
        </authorList>
    </citation>
    <scope>IDENTIFICATION</scope>
</reference>
<proteinExistence type="predicted"/>
<evidence type="ECO:0000256" key="1">
    <source>
        <dbReference type="SAM" id="MobiDB-lite"/>
    </source>
</evidence>
<feature type="region of interest" description="Disordered" evidence="1">
    <location>
        <begin position="82"/>
        <end position="140"/>
    </location>
</feature>
<accession>A0A183FI98</accession>
<feature type="compositionally biased region" description="Polar residues" evidence="1">
    <location>
        <begin position="90"/>
        <end position="118"/>
    </location>
</feature>
<reference evidence="2 3" key="1">
    <citation type="submission" date="2018-11" db="EMBL/GenBank/DDBJ databases">
        <authorList>
            <consortium name="Pathogen Informatics"/>
        </authorList>
    </citation>
    <scope>NUCLEOTIDE SEQUENCE [LARGE SCALE GENOMIC DNA]</scope>
</reference>
<feature type="region of interest" description="Disordered" evidence="1">
    <location>
        <begin position="1"/>
        <end position="61"/>
    </location>
</feature>
<protein>
    <submittedName>
        <fullName evidence="2 4">Uncharacterized protein</fullName>
    </submittedName>
</protein>